<feature type="compositionally biased region" description="Polar residues" evidence="12">
    <location>
        <begin position="743"/>
        <end position="752"/>
    </location>
</feature>
<feature type="region of interest" description="Disordered" evidence="12">
    <location>
        <begin position="277"/>
        <end position="390"/>
    </location>
</feature>
<dbReference type="InterPro" id="IPR000203">
    <property type="entry name" value="GPS"/>
</dbReference>
<dbReference type="FunFam" id="3.10.250.10:FF:000001">
    <property type="entry name" value="Lysyl oxidase 4 isoform X1"/>
    <property type="match status" value="1"/>
</dbReference>
<evidence type="ECO:0000313" key="22">
    <source>
        <dbReference type="Proteomes" id="UP000838412"/>
    </source>
</evidence>
<dbReference type="PROSITE" id="PS50835">
    <property type="entry name" value="IG_LIKE"/>
    <property type="match status" value="2"/>
</dbReference>
<keyword evidence="7 13" id="KW-0472">Membrane</keyword>
<feature type="disulfide bond" evidence="11">
    <location>
        <begin position="851"/>
        <end position="912"/>
    </location>
</feature>
<gene>
    <name evidence="21" type="primary">ADGRG4</name>
    <name evidence="21" type="ORF">BLAG_LOCUS16944</name>
</gene>
<dbReference type="Gene3D" id="2.60.120.290">
    <property type="entry name" value="Spermadhesin, CUB domain"/>
    <property type="match status" value="1"/>
</dbReference>
<sequence>MNHKLGTFKIIFFLLFVESIANNNMVRLPPCRLRTNVLCFLIFLFPSDLLKSSTSATGCGGNLTAPAGGPFTSPNYPGNYNNNEICEWLITVPTGRRIRLTFDSFDIEIGYDTVNIYDGANVTTSQLRSLTGSQVVGPITSTSNEMFLRFTTDRTETRQGFQFFYTSNTTQESTEPPADPTQTPTDLTQSPTDSTQTPTDPTQTTAERNQTPSNKTKTTADPTQTTVDPTQTTVHPTQTTVHPTQITVDQTQITADPTQTTAAPTQITVHPTQTTVHPTQTTVHPTQTTVHPTQTTVHPTQTTVHPTQTTVHPTQTTVHPTQTTVHPTQTTVHPTQTTVHPTQTTVHPTQTTVHPTQTTVHPTQTTVHPTQTTVDPTQTTAAPTQTTAAPTQITVHPTQTTADPTQTTAAPTQTTADPTHITVDQTQITADPTQTTAAPTQITVHPTQTTADPTQTTAAPTQTTADPTHITVDQTQITAAPTQTTVHPTQTTVHPTQTTVHPTQTTVHPTQTTVHPTQTTVHPTQTTVDPTQTTAAPTQTTAAPTQITVHPTQTTADPTQTTAAPTQTTADPTHITVDQTQITADPTQTTAAPTQITVHPTQTTADPTQTTAAPTQTTADPTHITVDQTQITADPTHITVDQTQITADPTQTTAAPTQITVDPTQITVDPTQTTAAPTQTTADPTQTTAAPTQITVDPTQITVDPTQTTAAPTQTTAAPTQTTADPTQTTAAPTQTTAAPTQITVDPTQITVDPTQTTAAPTQTTAAPTQTTAAPTQTTADPTQTTLEPSQTTAEPSQTTADPPASPSSRIRLVGGSSPNEGRVEVRPVDSFTWGTVCDDRFDLQDATVVCRMLGYERAVQYYSGAYFGQGTGPIYMDELRCTGAETSLFDCSYRGWASHDCSHHEDVGVYCPDGQTINKEVGSYQQFECDVSFPSAYLLNWMRGNEIVVRVVNDAITATSTNFTDRVSIVGPQKSLRITSLRITDAGGFFCSVSNLAIVNAPVNSARQTLFVYTRPTVTLPYSEYVVDAGSDVTFTCTVTSYPSSNVTWEHPDGTRSAGDILRLRNVTSQSQGQYRCSADNDFGTDMQYVDLVVRVVVSVDLTIAGEVFTDDLNDVNHPRYQMLARVIEFETSIAFAEVPSFRQATVKGFRMGSVIATVDMEFKNTGQTRVSDEVVVATLQQYINDNGGRLGSLSVSQVDAVLSTSYCEEEVVQTEAGEVSFLRADGDSFSYSTEHCNPPAENEKPIATRFCRITAGRGAVWDPPVVLTCDTDLRNLSQIMVSNETALVVATELQVITVQAETISSNDVTSISAILQEIVNASATEQIGDSLLTTVDNLINVNVTVLQQSQQERRGPTRVVQALEAFADTVILTTETYTAVRPGVALQAADISPEELDKGQGFAFSLSGDDSNSLKEGNVRSFTTEDGTDFLQTVDISIYIPPDISNVIQINDTSEVRLSYTLYNSSRLFVQSSQGAVGPSQGAAGLSQGAVGTRVIGGRIAGRRVKNLPKPVIITFAPLQDFLPEDVRGIRCVFWDFEADARQGAWSAEGCASRGEEKGLYTCACNHLTNFAAIFDVSGVGFGHHEKPLEVITIVGCVVSIVCLVLTLLSFVVTSKYKRRARTGHAKNQRLVLINLCVALLAILVIFLAGINQTAAPIGCTVAAALLHYFLLAALMWMAVEAVNIYRAVVLVFDHHVSENFVIKAAAVAWGFPLVASVLTAGPSSLYQYRMEKFCWLAQKPLIYAFLLPAGLILLFNLVVFIIVMFKLVRDEKTLKQLRGAKVKEADRYWITRQIRRAFSIMALFGLTWVFGFFVITDARAVFAYLFCIFNTLQGLFIFVLHCVMREDMKKWWKKLRNMVPCNCNGRKKQGLYVVDGRTSFSSTAQTSQTTLVRLSSFSYDSKPDHGPL</sequence>
<dbReference type="SUPFAM" id="SSF49854">
    <property type="entry name" value="Spermadhesin, CUB domain"/>
    <property type="match status" value="1"/>
</dbReference>
<name>A0A8K0EPL6_BRALA</name>
<dbReference type="Pfam" id="PF00002">
    <property type="entry name" value="7tm_2"/>
    <property type="match status" value="1"/>
</dbReference>
<evidence type="ECO:0000256" key="4">
    <source>
        <dbReference type="ARBA" id="ARBA00022692"/>
    </source>
</evidence>
<feature type="domain" description="GAIN-B" evidence="17">
    <location>
        <begin position="1404"/>
        <end position="1583"/>
    </location>
</feature>
<dbReference type="Gene3D" id="2.60.40.10">
    <property type="entry name" value="Immunoglobulins"/>
    <property type="match status" value="2"/>
</dbReference>
<dbReference type="Pfam" id="PF01825">
    <property type="entry name" value="GPS"/>
    <property type="match status" value="1"/>
</dbReference>
<feature type="compositionally biased region" description="Low complexity" evidence="12">
    <location>
        <begin position="708"/>
        <end position="742"/>
    </location>
</feature>
<dbReference type="GO" id="GO:0007166">
    <property type="term" value="P:cell surface receptor signaling pathway"/>
    <property type="evidence" value="ECO:0007669"/>
    <property type="project" value="InterPro"/>
</dbReference>
<feature type="chain" id="PRO_5035423039" evidence="14">
    <location>
        <begin position="22"/>
        <end position="1911"/>
    </location>
</feature>
<feature type="transmembrane region" description="Helical" evidence="13">
    <location>
        <begin position="1744"/>
        <end position="1771"/>
    </location>
</feature>
<dbReference type="PROSITE" id="PS50024">
    <property type="entry name" value="SEA"/>
    <property type="match status" value="1"/>
</dbReference>
<comment type="subcellular location">
    <subcellularLocation>
        <location evidence="1">Membrane</location>
        <topology evidence="1">Multi-pass membrane protein</topology>
    </subcellularLocation>
</comment>
<dbReference type="InterPro" id="IPR003598">
    <property type="entry name" value="Ig_sub2"/>
</dbReference>
<dbReference type="InterPro" id="IPR058808">
    <property type="entry name" value="GAIN_ADGRA2/3"/>
</dbReference>
<keyword evidence="22" id="KW-1185">Reference proteome</keyword>
<dbReference type="Pfam" id="PF01390">
    <property type="entry name" value="SEA"/>
    <property type="match status" value="1"/>
</dbReference>
<dbReference type="PANTHER" id="PTHR45692:SF1">
    <property type="entry name" value="G-PROTEIN COUPLED RECEPTORS FAMILY 2 PROFILE 2 DOMAIN-CONTAINING PROTEIN"/>
    <property type="match status" value="1"/>
</dbReference>
<dbReference type="FunFam" id="2.60.120.290:FF:000001">
    <property type="entry name" value="CUB and sushi domain-containing protein 3 isoform X1"/>
    <property type="match status" value="1"/>
</dbReference>
<evidence type="ECO:0000259" key="18">
    <source>
        <dbReference type="PROSITE" id="PS50261"/>
    </source>
</evidence>
<feature type="region of interest" description="Disordered" evidence="12">
    <location>
        <begin position="482"/>
        <end position="542"/>
    </location>
</feature>
<dbReference type="InterPro" id="IPR036179">
    <property type="entry name" value="Ig-like_dom_sf"/>
</dbReference>
<feature type="signal peptide" evidence="14">
    <location>
        <begin position="1"/>
        <end position="21"/>
    </location>
</feature>
<dbReference type="InterPro" id="IPR057244">
    <property type="entry name" value="GAIN_B"/>
</dbReference>
<evidence type="ECO:0000259" key="20">
    <source>
        <dbReference type="PROSITE" id="PS50835"/>
    </source>
</evidence>
<feature type="transmembrane region" description="Helical" evidence="13">
    <location>
        <begin position="1824"/>
        <end position="1847"/>
    </location>
</feature>
<dbReference type="Gene3D" id="1.20.1070.10">
    <property type="entry name" value="Rhodopsin 7-helix transmembrane proteins"/>
    <property type="match status" value="1"/>
</dbReference>
<feature type="compositionally biased region" description="Low complexity" evidence="12">
    <location>
        <begin position="753"/>
        <end position="786"/>
    </location>
</feature>
<feature type="compositionally biased region" description="Low complexity" evidence="12">
    <location>
        <begin position="174"/>
        <end position="207"/>
    </location>
</feature>
<dbReference type="Pfam" id="PF13927">
    <property type="entry name" value="Ig_3"/>
    <property type="match status" value="1"/>
</dbReference>
<evidence type="ECO:0000259" key="19">
    <source>
        <dbReference type="PROSITE" id="PS50287"/>
    </source>
</evidence>
<evidence type="ECO:0000256" key="7">
    <source>
        <dbReference type="ARBA" id="ARBA00023136"/>
    </source>
</evidence>
<dbReference type="SMART" id="SM00408">
    <property type="entry name" value="IGc2"/>
    <property type="match status" value="2"/>
</dbReference>
<keyword evidence="6 13" id="KW-1133">Transmembrane helix</keyword>
<feature type="transmembrane region" description="Helical" evidence="13">
    <location>
        <begin position="1703"/>
        <end position="1724"/>
    </location>
</feature>
<dbReference type="PROSITE" id="PS50221">
    <property type="entry name" value="GAIN_B"/>
    <property type="match status" value="1"/>
</dbReference>
<evidence type="ECO:0000259" key="16">
    <source>
        <dbReference type="PROSITE" id="PS50024"/>
    </source>
</evidence>
<feature type="disulfide bond" evidence="10">
    <location>
        <begin position="59"/>
        <end position="86"/>
    </location>
</feature>
<accession>A0A8K0EPL6</accession>
<dbReference type="InterPro" id="IPR000082">
    <property type="entry name" value="SEA_dom"/>
</dbReference>
<feature type="region of interest" description="Disordered" evidence="12">
    <location>
        <begin position="432"/>
        <end position="463"/>
    </location>
</feature>
<evidence type="ECO:0000256" key="1">
    <source>
        <dbReference type="ARBA" id="ARBA00004141"/>
    </source>
</evidence>
<feature type="transmembrane region" description="Helical" evidence="13">
    <location>
        <begin position="1593"/>
        <end position="1614"/>
    </location>
</feature>
<feature type="compositionally biased region" description="Low complexity" evidence="12">
    <location>
        <begin position="215"/>
        <end position="244"/>
    </location>
</feature>
<reference evidence="21" key="1">
    <citation type="submission" date="2022-01" db="EMBL/GenBank/DDBJ databases">
        <authorList>
            <person name="Braso-Vives M."/>
        </authorList>
    </citation>
    <scope>NUCLEOTIDE SEQUENCE</scope>
</reference>
<dbReference type="PROSITE" id="PS50261">
    <property type="entry name" value="G_PROTEIN_RECEP_F2_4"/>
    <property type="match status" value="1"/>
</dbReference>
<dbReference type="SMART" id="SM00202">
    <property type="entry name" value="SR"/>
    <property type="match status" value="1"/>
</dbReference>
<feature type="compositionally biased region" description="Polar residues" evidence="12">
    <location>
        <begin position="787"/>
        <end position="801"/>
    </location>
</feature>
<dbReference type="SUPFAM" id="SSF48726">
    <property type="entry name" value="Immunoglobulin"/>
    <property type="match status" value="2"/>
</dbReference>
<feature type="disulfide bond" evidence="11">
    <location>
        <begin position="882"/>
        <end position="892"/>
    </location>
</feature>
<evidence type="ECO:0000256" key="3">
    <source>
        <dbReference type="ARBA" id="ARBA00009931"/>
    </source>
</evidence>
<dbReference type="Pfam" id="PF26588">
    <property type="entry name" value="GAIN_ADGRA3"/>
    <property type="match status" value="1"/>
</dbReference>
<dbReference type="PRINTS" id="PR00258">
    <property type="entry name" value="SPERACTRCPTR"/>
</dbReference>
<dbReference type="SUPFAM" id="SSF81321">
    <property type="entry name" value="Family A G protein-coupled receptor-like"/>
    <property type="match status" value="1"/>
</dbReference>
<dbReference type="CDD" id="cd15040">
    <property type="entry name" value="7tmB2_Adhesion"/>
    <property type="match status" value="1"/>
</dbReference>
<dbReference type="Proteomes" id="UP000838412">
    <property type="component" value="Chromosome 4"/>
</dbReference>
<feature type="domain" description="Ig-like" evidence="20">
    <location>
        <begin position="913"/>
        <end position="1012"/>
    </location>
</feature>
<dbReference type="OrthoDB" id="1100386at2759"/>
<dbReference type="InterPro" id="IPR017981">
    <property type="entry name" value="GPCR_2-like_7TM"/>
</dbReference>
<dbReference type="SMART" id="SM00303">
    <property type="entry name" value="GPS"/>
    <property type="match status" value="1"/>
</dbReference>
<feature type="domain" description="G-protein coupled receptors family 2 profile 2" evidence="18">
    <location>
        <begin position="1591"/>
        <end position="1848"/>
    </location>
</feature>
<feature type="transmembrane region" description="Helical" evidence="13">
    <location>
        <begin position="1800"/>
        <end position="1818"/>
    </location>
</feature>
<keyword evidence="9" id="KW-0325">Glycoprotein</keyword>
<evidence type="ECO:0000256" key="6">
    <source>
        <dbReference type="ARBA" id="ARBA00022989"/>
    </source>
</evidence>
<evidence type="ECO:0000259" key="15">
    <source>
        <dbReference type="PROSITE" id="PS01180"/>
    </source>
</evidence>
<feature type="transmembrane region" description="Helical" evidence="13">
    <location>
        <begin position="1634"/>
        <end position="1652"/>
    </location>
</feature>
<evidence type="ECO:0000256" key="13">
    <source>
        <dbReference type="SAM" id="Phobius"/>
    </source>
</evidence>
<feature type="disulfide bond" evidence="11">
    <location>
        <begin position="838"/>
        <end position="902"/>
    </location>
</feature>
<feature type="domain" description="CUB" evidence="15">
    <location>
        <begin position="59"/>
        <end position="168"/>
    </location>
</feature>
<protein>
    <submittedName>
        <fullName evidence="21">ADGRG4 protein</fullName>
    </submittedName>
</protein>
<dbReference type="InterPro" id="IPR035914">
    <property type="entry name" value="Sperma_CUB_dom_sf"/>
</dbReference>
<comment type="caution">
    <text evidence="10">Lacks conserved residue(s) required for the propagation of feature annotation.</text>
</comment>
<dbReference type="Gene3D" id="2.60.220.50">
    <property type="match status" value="1"/>
</dbReference>
<evidence type="ECO:0000256" key="14">
    <source>
        <dbReference type="SAM" id="SignalP"/>
    </source>
</evidence>
<evidence type="ECO:0000259" key="17">
    <source>
        <dbReference type="PROSITE" id="PS50221"/>
    </source>
</evidence>
<feature type="domain" description="SRCR" evidence="19">
    <location>
        <begin position="811"/>
        <end position="913"/>
    </location>
</feature>
<dbReference type="PANTHER" id="PTHR45692">
    <property type="entry name" value="G_PROTEIN_RECEP_F2_4 DOMAIN-CONTAINING PROTEIN"/>
    <property type="match status" value="1"/>
</dbReference>
<dbReference type="FunFam" id="1.20.1070.10:FF:000058">
    <property type="entry name" value="Adhesion G protein-coupled receptor F5"/>
    <property type="match status" value="1"/>
</dbReference>
<feature type="region of interest" description="Disordered" evidence="12">
    <location>
        <begin position="708"/>
        <end position="824"/>
    </location>
</feature>
<feature type="transmembrane region" description="Helical" evidence="13">
    <location>
        <begin position="1658"/>
        <end position="1682"/>
    </location>
</feature>
<dbReference type="SUPFAM" id="SSF56487">
    <property type="entry name" value="SRCR-like"/>
    <property type="match status" value="1"/>
</dbReference>
<organism evidence="21 22">
    <name type="scientific">Branchiostoma lanceolatum</name>
    <name type="common">Common lancelet</name>
    <name type="synonym">Amphioxus lanceolatum</name>
    <dbReference type="NCBI Taxonomy" id="7740"/>
    <lineage>
        <taxon>Eukaryota</taxon>
        <taxon>Metazoa</taxon>
        <taxon>Chordata</taxon>
        <taxon>Cephalochordata</taxon>
        <taxon>Leptocardii</taxon>
        <taxon>Amphioxiformes</taxon>
        <taxon>Branchiostomatidae</taxon>
        <taxon>Branchiostoma</taxon>
    </lineage>
</organism>
<evidence type="ECO:0000256" key="11">
    <source>
        <dbReference type="PROSITE-ProRule" id="PRU00196"/>
    </source>
</evidence>
<proteinExistence type="inferred from homology"/>
<feature type="domain" description="Ig-like" evidence="20">
    <location>
        <begin position="1017"/>
        <end position="1094"/>
    </location>
</feature>
<comment type="similarity">
    <text evidence="3">Belongs to the DMBT1 family.</text>
</comment>
<dbReference type="InterPro" id="IPR007110">
    <property type="entry name" value="Ig-like_dom"/>
</dbReference>
<dbReference type="InterPro" id="IPR013783">
    <property type="entry name" value="Ig-like_fold"/>
</dbReference>
<comment type="similarity">
    <text evidence="2">Belongs to the G-protein coupled receptor 2 family. Adhesion G-protein coupled receptor (ADGR) subfamily.</text>
</comment>
<dbReference type="InterPro" id="IPR001190">
    <property type="entry name" value="SRCR"/>
</dbReference>
<evidence type="ECO:0000256" key="12">
    <source>
        <dbReference type="SAM" id="MobiDB-lite"/>
    </source>
</evidence>
<keyword evidence="5 14" id="KW-0732">Signal</keyword>
<dbReference type="InterPro" id="IPR046338">
    <property type="entry name" value="GAIN_dom_sf"/>
</dbReference>
<dbReference type="InterPro" id="IPR036772">
    <property type="entry name" value="SRCR-like_dom_sf"/>
</dbReference>
<dbReference type="Pfam" id="PF00530">
    <property type="entry name" value="SRCR"/>
    <property type="match status" value="1"/>
</dbReference>
<feature type="region of interest" description="Disordered" evidence="12">
    <location>
        <begin position="586"/>
        <end position="617"/>
    </location>
</feature>
<dbReference type="InterPro" id="IPR000832">
    <property type="entry name" value="GPCR_2_secretin-like"/>
</dbReference>
<evidence type="ECO:0000256" key="8">
    <source>
        <dbReference type="ARBA" id="ARBA00023157"/>
    </source>
</evidence>
<evidence type="ECO:0000256" key="5">
    <source>
        <dbReference type="ARBA" id="ARBA00022729"/>
    </source>
</evidence>
<dbReference type="Gene3D" id="3.10.250.10">
    <property type="entry name" value="SRCR-like domain"/>
    <property type="match status" value="1"/>
</dbReference>
<evidence type="ECO:0000256" key="2">
    <source>
        <dbReference type="ARBA" id="ARBA00007343"/>
    </source>
</evidence>
<dbReference type="EMBL" id="OV696689">
    <property type="protein sequence ID" value="CAH1261565.1"/>
    <property type="molecule type" value="Genomic_DNA"/>
</dbReference>
<dbReference type="PROSITE" id="PS50287">
    <property type="entry name" value="SRCR_2"/>
    <property type="match status" value="1"/>
</dbReference>
<dbReference type="PROSITE" id="PS01180">
    <property type="entry name" value="CUB"/>
    <property type="match status" value="1"/>
</dbReference>
<dbReference type="CDD" id="cd00041">
    <property type="entry name" value="CUB"/>
    <property type="match status" value="1"/>
</dbReference>
<feature type="region of interest" description="Disordered" evidence="12">
    <location>
        <begin position="167"/>
        <end position="244"/>
    </location>
</feature>
<dbReference type="SMART" id="SM00042">
    <property type="entry name" value="CUB"/>
    <property type="match status" value="1"/>
</dbReference>
<keyword evidence="8 11" id="KW-1015">Disulfide bond</keyword>
<dbReference type="GO" id="GO:0004930">
    <property type="term" value="F:G protein-coupled receptor activity"/>
    <property type="evidence" value="ECO:0007669"/>
    <property type="project" value="InterPro"/>
</dbReference>
<dbReference type="SMART" id="SM00409">
    <property type="entry name" value="IG"/>
    <property type="match status" value="2"/>
</dbReference>
<dbReference type="InterPro" id="IPR003599">
    <property type="entry name" value="Ig_sub"/>
</dbReference>
<evidence type="ECO:0000313" key="21">
    <source>
        <dbReference type="EMBL" id="CAH1261565.1"/>
    </source>
</evidence>
<keyword evidence="4 13" id="KW-0812">Transmembrane</keyword>
<dbReference type="InterPro" id="IPR000859">
    <property type="entry name" value="CUB_dom"/>
</dbReference>
<dbReference type="GO" id="GO:0016020">
    <property type="term" value="C:membrane"/>
    <property type="evidence" value="ECO:0007669"/>
    <property type="project" value="UniProtKB-SubCell"/>
</dbReference>
<evidence type="ECO:0000256" key="9">
    <source>
        <dbReference type="ARBA" id="ARBA00023180"/>
    </source>
</evidence>
<dbReference type="Pfam" id="PF00431">
    <property type="entry name" value="CUB"/>
    <property type="match status" value="1"/>
</dbReference>
<dbReference type="PRINTS" id="PR00249">
    <property type="entry name" value="GPCRSECRETIN"/>
</dbReference>
<feature type="domain" description="SEA" evidence="16">
    <location>
        <begin position="1095"/>
        <end position="1209"/>
    </location>
</feature>
<feature type="region of interest" description="Disordered" evidence="12">
    <location>
        <begin position="673"/>
        <end position="694"/>
    </location>
</feature>
<feature type="compositionally biased region" description="Low complexity" evidence="12">
    <location>
        <begin position="673"/>
        <end position="693"/>
    </location>
</feature>
<evidence type="ECO:0000256" key="10">
    <source>
        <dbReference type="PROSITE-ProRule" id="PRU00059"/>
    </source>
</evidence>